<dbReference type="Proteomes" id="UP000320209">
    <property type="component" value="Unassembled WGS sequence"/>
</dbReference>
<dbReference type="InterPro" id="IPR036812">
    <property type="entry name" value="NAD(P)_OxRdtase_dom_sf"/>
</dbReference>
<dbReference type="GO" id="GO:0051596">
    <property type="term" value="P:methylglyoxal catabolic process"/>
    <property type="evidence" value="ECO:0007669"/>
    <property type="project" value="TreeGrafter"/>
</dbReference>
<keyword evidence="3" id="KW-0560">Oxidoreductase</keyword>
<evidence type="ECO:0000256" key="1">
    <source>
        <dbReference type="ARBA" id="ARBA00006515"/>
    </source>
</evidence>
<dbReference type="NCBIfam" id="NF007388">
    <property type="entry name" value="PRK09912.1"/>
    <property type="match status" value="1"/>
</dbReference>
<evidence type="ECO:0000313" key="6">
    <source>
        <dbReference type="Proteomes" id="UP000320209"/>
    </source>
</evidence>
<accession>A0A543A2V6</accession>
<evidence type="ECO:0000256" key="2">
    <source>
        <dbReference type="ARBA" id="ARBA00022857"/>
    </source>
</evidence>
<dbReference type="AlphaFoldDB" id="A0A543A2V6"/>
<dbReference type="InterPro" id="IPR005399">
    <property type="entry name" value="K_chnl_volt-dep_bsu_KCNAB-rel"/>
</dbReference>
<dbReference type="GO" id="GO:0016491">
    <property type="term" value="F:oxidoreductase activity"/>
    <property type="evidence" value="ECO:0007669"/>
    <property type="project" value="UniProtKB-KW"/>
</dbReference>
<dbReference type="PANTHER" id="PTHR43150:SF4">
    <property type="entry name" value="L-GLYCERALDEHYDE 3-PHOSPHATE REDUCTASE"/>
    <property type="match status" value="1"/>
</dbReference>
<keyword evidence="2" id="KW-0521">NADP</keyword>
<protein>
    <submittedName>
        <fullName evidence="5">L-glyceraldehyde 3-phosphate reductase</fullName>
    </submittedName>
</protein>
<sequence length="353" mass="38482">MTYVPSGSRYDQMTYRRCGNSGLDLPAVSLGLWHNFGDDLAFERQRAILRTAFDAGITHFDLANNYGPPYGSAEENFGRHLREDFAGLRDELVISTKAGWDMWPGPYGKIGGSKKYLISSLDQSLQRMGLDYVDVFYHHRPDPSTPLEETMGALDQIVRSGKALYVGLSSYSSTLTREAVAILNDLGTPLLIHQPSYSILNRWLETDSLLDTLDEVGAGAISFSPLAQGMLTNKYLGGVPDGSRASQEKSLAASTLTPEVLGAIESLNGLAADRGQTLAQMALAWALRDPRMTSVVIGASRPEQVTDCVGALAGPEFTAEELARIDEYAAGTGDAIDLWKRARVEGDHREIFN</sequence>
<evidence type="ECO:0000256" key="3">
    <source>
        <dbReference type="ARBA" id="ARBA00023002"/>
    </source>
</evidence>
<dbReference type="PANTHER" id="PTHR43150">
    <property type="entry name" value="HYPERKINETIC, ISOFORM M"/>
    <property type="match status" value="1"/>
</dbReference>
<dbReference type="RefSeq" id="WP_141779065.1">
    <property type="nucleotide sequence ID" value="NZ_VFOV01000001.1"/>
</dbReference>
<dbReference type="InterPro" id="IPR023210">
    <property type="entry name" value="NADP_OxRdtase_dom"/>
</dbReference>
<proteinExistence type="inferred from homology"/>
<feature type="domain" description="NADP-dependent oxidoreductase" evidence="4">
    <location>
        <begin position="28"/>
        <end position="328"/>
    </location>
</feature>
<comment type="similarity">
    <text evidence="1">Belongs to the shaker potassium channel beta subunit family.</text>
</comment>
<organism evidence="5 6">
    <name type="scientific">Nocardioides albertanoniae</name>
    <dbReference type="NCBI Taxonomy" id="1175486"/>
    <lineage>
        <taxon>Bacteria</taxon>
        <taxon>Bacillati</taxon>
        <taxon>Actinomycetota</taxon>
        <taxon>Actinomycetes</taxon>
        <taxon>Propionibacteriales</taxon>
        <taxon>Nocardioidaceae</taxon>
        <taxon>Nocardioides</taxon>
    </lineage>
</organism>
<evidence type="ECO:0000313" key="5">
    <source>
        <dbReference type="EMBL" id="TQL66910.1"/>
    </source>
</evidence>
<dbReference type="OrthoDB" id="3664926at2"/>
<dbReference type="Gene3D" id="3.20.20.100">
    <property type="entry name" value="NADP-dependent oxidoreductase domain"/>
    <property type="match status" value="1"/>
</dbReference>
<gene>
    <name evidence="5" type="ORF">FB381_0779</name>
</gene>
<dbReference type="Pfam" id="PF00248">
    <property type="entry name" value="Aldo_ket_red"/>
    <property type="match status" value="1"/>
</dbReference>
<evidence type="ECO:0000259" key="4">
    <source>
        <dbReference type="Pfam" id="PF00248"/>
    </source>
</evidence>
<keyword evidence="6" id="KW-1185">Reference proteome</keyword>
<comment type="caution">
    <text evidence="5">The sequence shown here is derived from an EMBL/GenBank/DDBJ whole genome shotgun (WGS) entry which is preliminary data.</text>
</comment>
<dbReference type="EMBL" id="VFOV01000001">
    <property type="protein sequence ID" value="TQL66910.1"/>
    <property type="molecule type" value="Genomic_DNA"/>
</dbReference>
<reference evidence="5 6" key="1">
    <citation type="submission" date="2019-06" db="EMBL/GenBank/DDBJ databases">
        <title>Sequencing the genomes of 1000 actinobacteria strains.</title>
        <authorList>
            <person name="Klenk H.-P."/>
        </authorList>
    </citation>
    <scope>NUCLEOTIDE SEQUENCE [LARGE SCALE GENOMIC DNA]</scope>
    <source>
        <strain evidence="5 6">DSM 25218</strain>
    </source>
</reference>
<dbReference type="SUPFAM" id="SSF51430">
    <property type="entry name" value="NAD(P)-linked oxidoreductase"/>
    <property type="match status" value="1"/>
</dbReference>
<name>A0A543A2V6_9ACTN</name>